<comment type="caution">
    <text evidence="12">The sequence shown here is derived from an EMBL/GenBank/DDBJ whole genome shotgun (WGS) entry which is preliminary data.</text>
</comment>
<keyword evidence="6" id="KW-0067">ATP-binding</keyword>
<sequence>MPRIVLIAGFEAFNTQLYQQAADLAQQRCADLDIRVFCDRDLTTQPDTIATALDGADVFFASLIFDYDQVLWLRERAQEIPIRLVFESALELMALTQLGKFVIGEKTGQKNGGMPKPVQFILSKFGSGKEEDKLAGYISFLKIGPKLLKYIPARKVQDLRNWLIIYGYWNAGGTENVASMLWVLAEKYFGLTVGEIPAVIETPNIGLLHPDYDGYFESPKAYVEWYGDRQKG</sequence>
<dbReference type="PANTHER" id="PTHR44119">
    <property type="entry name" value="MAGNESIUM-CHELATASE SUBUNIT CHLH, CHLOROPLASTIC"/>
    <property type="match status" value="1"/>
</dbReference>
<evidence type="ECO:0000256" key="2">
    <source>
        <dbReference type="ARBA" id="ARBA00012825"/>
    </source>
</evidence>
<dbReference type="GO" id="GO:0005524">
    <property type="term" value="F:ATP binding"/>
    <property type="evidence" value="ECO:0007669"/>
    <property type="project" value="UniProtKB-KW"/>
</dbReference>
<feature type="domain" description="CobN/magnesium chelatase" evidence="10">
    <location>
        <begin position="167"/>
        <end position="228"/>
    </location>
</feature>
<keyword evidence="5" id="KW-0547">Nucleotide-binding</keyword>
<keyword evidence="3" id="KW-0602">Photosynthesis</keyword>
<evidence type="ECO:0000256" key="6">
    <source>
        <dbReference type="ARBA" id="ARBA00022840"/>
    </source>
</evidence>
<evidence type="ECO:0000313" key="12">
    <source>
        <dbReference type="EMBL" id="MBE9068711.1"/>
    </source>
</evidence>
<evidence type="ECO:0000256" key="9">
    <source>
        <dbReference type="ARBA" id="ARBA00048693"/>
    </source>
</evidence>
<evidence type="ECO:0000259" key="11">
    <source>
        <dbReference type="Pfam" id="PF11965"/>
    </source>
</evidence>
<gene>
    <name evidence="12" type="ORF">IQ260_18860</name>
</gene>
<dbReference type="RefSeq" id="WP_193994646.1">
    <property type="nucleotide sequence ID" value="NZ_JADEXP010000193.1"/>
</dbReference>
<keyword evidence="7" id="KW-0149">Chlorophyll biosynthesis</keyword>
<dbReference type="Pfam" id="PF02514">
    <property type="entry name" value="CobN-Mg_chel"/>
    <property type="match status" value="1"/>
</dbReference>
<feature type="domain" description="Magnesium chelatase subunit H N-terminal" evidence="11">
    <location>
        <begin position="3"/>
        <end position="163"/>
    </location>
</feature>
<protein>
    <recommendedName>
        <fullName evidence="2">magnesium chelatase</fullName>
        <ecNumber evidence="2">6.6.1.1</ecNumber>
    </recommendedName>
</protein>
<comment type="similarity">
    <text evidence="1">Belongs to the Mg-chelatase subunit H family.</text>
</comment>
<comment type="pathway">
    <text evidence="8">Porphyrin-containing compound metabolism.</text>
</comment>
<evidence type="ECO:0000256" key="1">
    <source>
        <dbReference type="ARBA" id="ARBA00010851"/>
    </source>
</evidence>
<dbReference type="GO" id="GO:0016851">
    <property type="term" value="F:magnesium chelatase activity"/>
    <property type="evidence" value="ECO:0007669"/>
    <property type="project" value="UniProtKB-EC"/>
</dbReference>
<comment type="catalytic activity">
    <reaction evidence="9">
        <text>protoporphyrin IX + Mg(2+) + ATP + H2O = Mg-protoporphyrin IX + ADP + phosphate + 3 H(+)</text>
        <dbReference type="Rhea" id="RHEA:13961"/>
        <dbReference type="ChEBI" id="CHEBI:15377"/>
        <dbReference type="ChEBI" id="CHEBI:15378"/>
        <dbReference type="ChEBI" id="CHEBI:18420"/>
        <dbReference type="ChEBI" id="CHEBI:30616"/>
        <dbReference type="ChEBI" id="CHEBI:43474"/>
        <dbReference type="ChEBI" id="CHEBI:57306"/>
        <dbReference type="ChEBI" id="CHEBI:60492"/>
        <dbReference type="ChEBI" id="CHEBI:456216"/>
        <dbReference type="EC" id="6.6.1.1"/>
    </reaction>
</comment>
<dbReference type="GO" id="GO:0015995">
    <property type="term" value="P:chlorophyll biosynthetic process"/>
    <property type="evidence" value="ECO:0007669"/>
    <property type="project" value="UniProtKB-KW"/>
</dbReference>
<evidence type="ECO:0000256" key="5">
    <source>
        <dbReference type="ARBA" id="ARBA00022741"/>
    </source>
</evidence>
<feature type="non-terminal residue" evidence="12">
    <location>
        <position position="232"/>
    </location>
</feature>
<evidence type="ECO:0000259" key="10">
    <source>
        <dbReference type="Pfam" id="PF02514"/>
    </source>
</evidence>
<dbReference type="Pfam" id="PF11965">
    <property type="entry name" value="DUF3479"/>
    <property type="match status" value="1"/>
</dbReference>
<evidence type="ECO:0000256" key="3">
    <source>
        <dbReference type="ARBA" id="ARBA00022531"/>
    </source>
</evidence>
<evidence type="ECO:0000256" key="7">
    <source>
        <dbReference type="ARBA" id="ARBA00023171"/>
    </source>
</evidence>
<dbReference type="Proteomes" id="UP000615026">
    <property type="component" value="Unassembled WGS sequence"/>
</dbReference>
<dbReference type="InterPro" id="IPR022571">
    <property type="entry name" value="Mg_chelatase_H_N"/>
</dbReference>
<dbReference type="AlphaFoldDB" id="A0A928ZWE8"/>
<organism evidence="12 13">
    <name type="scientific">Leptolyngbya cf. ectocarpi LEGE 11479</name>
    <dbReference type="NCBI Taxonomy" id="1828722"/>
    <lineage>
        <taxon>Bacteria</taxon>
        <taxon>Bacillati</taxon>
        <taxon>Cyanobacteriota</taxon>
        <taxon>Cyanophyceae</taxon>
        <taxon>Leptolyngbyales</taxon>
        <taxon>Leptolyngbyaceae</taxon>
        <taxon>Leptolyngbya group</taxon>
        <taxon>Leptolyngbya</taxon>
    </lineage>
</organism>
<evidence type="ECO:0000256" key="8">
    <source>
        <dbReference type="ARBA" id="ARBA00023444"/>
    </source>
</evidence>
<proteinExistence type="inferred from homology"/>
<dbReference type="GO" id="GO:0015979">
    <property type="term" value="P:photosynthesis"/>
    <property type="evidence" value="ECO:0007669"/>
    <property type="project" value="UniProtKB-KW"/>
</dbReference>
<name>A0A928ZWE8_LEPEC</name>
<dbReference type="EMBL" id="JADEXP010000193">
    <property type="protein sequence ID" value="MBE9068711.1"/>
    <property type="molecule type" value="Genomic_DNA"/>
</dbReference>
<dbReference type="InterPro" id="IPR003672">
    <property type="entry name" value="CobN/Mg_chltase"/>
</dbReference>
<dbReference type="PANTHER" id="PTHR44119:SF1">
    <property type="entry name" value="MAGNESIUM-CHELATASE SUBUNIT CHLH, CHLOROPLASTIC"/>
    <property type="match status" value="1"/>
</dbReference>
<accession>A0A928ZWE8</accession>
<keyword evidence="4" id="KW-0436">Ligase</keyword>
<evidence type="ECO:0000256" key="4">
    <source>
        <dbReference type="ARBA" id="ARBA00022598"/>
    </source>
</evidence>
<dbReference type="EC" id="6.6.1.1" evidence="2"/>
<keyword evidence="13" id="KW-1185">Reference proteome</keyword>
<reference evidence="12" key="1">
    <citation type="submission" date="2020-10" db="EMBL/GenBank/DDBJ databases">
        <authorList>
            <person name="Castelo-Branco R."/>
            <person name="Eusebio N."/>
            <person name="Adriana R."/>
            <person name="Vieira A."/>
            <person name="Brugerolle De Fraissinette N."/>
            <person name="Rezende De Castro R."/>
            <person name="Schneider M.P."/>
            <person name="Vasconcelos V."/>
            <person name="Leao P.N."/>
        </authorList>
    </citation>
    <scope>NUCLEOTIDE SEQUENCE</scope>
    <source>
        <strain evidence="12">LEGE 11479</strain>
    </source>
</reference>
<evidence type="ECO:0000313" key="13">
    <source>
        <dbReference type="Proteomes" id="UP000615026"/>
    </source>
</evidence>